<evidence type="ECO:0000313" key="1">
    <source>
        <dbReference type="EMBL" id="OBZ79873.1"/>
    </source>
</evidence>
<dbReference type="AlphaFoldDB" id="A0A1C7MSL5"/>
<dbReference type="EMBL" id="LUGG01000001">
    <property type="protein sequence ID" value="OBZ79873.1"/>
    <property type="molecule type" value="Genomic_DNA"/>
</dbReference>
<accession>A0A1C7MSL5</accession>
<proteinExistence type="predicted"/>
<evidence type="ECO:0000313" key="2">
    <source>
        <dbReference type="Proteomes" id="UP000092993"/>
    </source>
</evidence>
<sequence>MNAVGRRIFFCGGSDCIKYLHACQNMRGLLPIPIRQPSRGVVLIFPALWFFVHAPQGWFGRRIIVKQRSKTIIADSPRYFIAASVTRYEQVLSSRSGPARTVRMTRRALIIGSYINYAIVEVQIGMRYNRLTVIGPPPAMM</sequence>
<keyword evidence="2" id="KW-1185">Reference proteome</keyword>
<dbReference type="Proteomes" id="UP000092993">
    <property type="component" value="Unassembled WGS sequence"/>
</dbReference>
<comment type="caution">
    <text evidence="1">The sequence shown here is derived from an EMBL/GenBank/DDBJ whole genome shotgun (WGS) entry which is preliminary data.</text>
</comment>
<reference evidence="1 2" key="1">
    <citation type="submission" date="2016-03" db="EMBL/GenBank/DDBJ databases">
        <title>Whole genome sequencing of Grifola frondosa 9006-11.</title>
        <authorList>
            <person name="Min B."/>
            <person name="Park H."/>
            <person name="Kim J.-G."/>
            <person name="Cho H."/>
            <person name="Oh Y.-L."/>
            <person name="Kong W.-S."/>
            <person name="Choi I.-G."/>
        </authorList>
    </citation>
    <scope>NUCLEOTIDE SEQUENCE [LARGE SCALE GENOMIC DNA]</scope>
    <source>
        <strain evidence="1 2">9006-11</strain>
    </source>
</reference>
<name>A0A1C7MSL5_GRIFR</name>
<gene>
    <name evidence="1" type="ORF">A0H81_00290</name>
</gene>
<organism evidence="1 2">
    <name type="scientific">Grifola frondosa</name>
    <name type="common">Maitake</name>
    <name type="synonym">Polyporus frondosus</name>
    <dbReference type="NCBI Taxonomy" id="5627"/>
    <lineage>
        <taxon>Eukaryota</taxon>
        <taxon>Fungi</taxon>
        <taxon>Dikarya</taxon>
        <taxon>Basidiomycota</taxon>
        <taxon>Agaricomycotina</taxon>
        <taxon>Agaricomycetes</taxon>
        <taxon>Polyporales</taxon>
        <taxon>Grifolaceae</taxon>
        <taxon>Grifola</taxon>
    </lineage>
</organism>
<protein>
    <submittedName>
        <fullName evidence="1">Uncharacterized protein</fullName>
    </submittedName>
</protein>